<evidence type="ECO:0000256" key="1">
    <source>
        <dbReference type="SAM" id="MobiDB-lite"/>
    </source>
</evidence>
<proteinExistence type="predicted"/>
<feature type="compositionally biased region" description="Polar residues" evidence="1">
    <location>
        <begin position="145"/>
        <end position="175"/>
    </location>
</feature>
<accession>A0A843TTB5</accession>
<organism evidence="2 3">
    <name type="scientific">Colocasia esculenta</name>
    <name type="common">Wild taro</name>
    <name type="synonym">Arum esculentum</name>
    <dbReference type="NCBI Taxonomy" id="4460"/>
    <lineage>
        <taxon>Eukaryota</taxon>
        <taxon>Viridiplantae</taxon>
        <taxon>Streptophyta</taxon>
        <taxon>Embryophyta</taxon>
        <taxon>Tracheophyta</taxon>
        <taxon>Spermatophyta</taxon>
        <taxon>Magnoliopsida</taxon>
        <taxon>Liliopsida</taxon>
        <taxon>Araceae</taxon>
        <taxon>Aroideae</taxon>
        <taxon>Colocasieae</taxon>
        <taxon>Colocasia</taxon>
    </lineage>
</organism>
<name>A0A843TTB5_COLES</name>
<dbReference type="EMBL" id="NMUH01000205">
    <property type="protein sequence ID" value="MQL74401.1"/>
    <property type="molecule type" value="Genomic_DNA"/>
</dbReference>
<feature type="compositionally biased region" description="Polar residues" evidence="1">
    <location>
        <begin position="108"/>
        <end position="127"/>
    </location>
</feature>
<sequence>MRLWSHLAAPVFRELLCLGWCVPSCCFSIVLDSAGSVGVVFGLTRVVVEIRGWRRDLQGSLVRVREVGCGAKSKAAEKGVVIKELPVDRRSKFRHDPYKRKSDFGHSGTPSKWGRSTPQSNGKSPMTSIYPKRKVLHDSSDSYEDGSSFNGTPSTNPKRQLIEESSSDTSGSVVATSSKTVIEGRSILKPRVVDLSDQELVDAFLEFIPFFEFQGWLHFISVFRTFYPRLVQEFYSNIEDTEEGVGVQPDFDFSGVVVLPDFDFYGVGVLPDFDFSGVEVLPDIEFYGVEVLLDFDFSVVRVLPEVEIYRGFELGSVELKNEHRNEEKDDRGVEETSNR</sequence>
<dbReference type="AlphaFoldDB" id="A0A843TTB5"/>
<dbReference type="OrthoDB" id="848707at2759"/>
<reference evidence="2" key="1">
    <citation type="submission" date="2017-07" db="EMBL/GenBank/DDBJ databases">
        <title>Taro Niue Genome Assembly and Annotation.</title>
        <authorList>
            <person name="Atibalentja N."/>
            <person name="Keating K."/>
            <person name="Fields C.J."/>
        </authorList>
    </citation>
    <scope>NUCLEOTIDE SEQUENCE</scope>
    <source>
        <strain evidence="2">Niue_2</strain>
        <tissue evidence="2">Leaf</tissue>
    </source>
</reference>
<protein>
    <submittedName>
        <fullName evidence="2">Uncharacterized protein</fullName>
    </submittedName>
</protein>
<evidence type="ECO:0000313" key="3">
    <source>
        <dbReference type="Proteomes" id="UP000652761"/>
    </source>
</evidence>
<comment type="caution">
    <text evidence="2">The sequence shown here is derived from an EMBL/GenBank/DDBJ whole genome shotgun (WGS) entry which is preliminary data.</text>
</comment>
<dbReference type="Proteomes" id="UP000652761">
    <property type="component" value="Unassembled WGS sequence"/>
</dbReference>
<keyword evidence="3" id="KW-1185">Reference proteome</keyword>
<feature type="region of interest" description="Disordered" evidence="1">
    <location>
        <begin position="96"/>
        <end position="175"/>
    </location>
</feature>
<evidence type="ECO:0000313" key="2">
    <source>
        <dbReference type="EMBL" id="MQL74401.1"/>
    </source>
</evidence>
<gene>
    <name evidence="2" type="ORF">Taro_006757</name>
</gene>